<keyword evidence="1" id="KW-1133">Transmembrane helix</keyword>
<name>F9UKT4_9BACT</name>
<evidence type="ECO:0000313" key="2">
    <source>
        <dbReference type="EMBL" id="EGV00015.1"/>
    </source>
</evidence>
<evidence type="ECO:0000256" key="1">
    <source>
        <dbReference type="SAM" id="Phobius"/>
    </source>
</evidence>
<keyword evidence="1" id="KW-0472">Membrane</keyword>
<comment type="caution">
    <text evidence="2">The sequence shown here is derived from an EMBL/GenBank/DDBJ whole genome shotgun (WGS) entry which is preliminary data.</text>
</comment>
<dbReference type="Proteomes" id="UP000004978">
    <property type="component" value="Unassembled WGS sequence"/>
</dbReference>
<feature type="transmembrane region" description="Helical" evidence="1">
    <location>
        <begin position="39"/>
        <end position="57"/>
    </location>
</feature>
<protein>
    <submittedName>
        <fullName evidence="2">Uncharacterized protein</fullName>
    </submittedName>
</protein>
<reference evidence="2 3" key="1">
    <citation type="journal article" date="2013" name="Genome Announc.">
        <title>Genome Sequence of Mycoplasma columbinum Strain SF7.</title>
        <authorList>
            <person name="Guo Z."/>
            <person name="Xu X."/>
            <person name="Zheng Q."/>
            <person name="Li T."/>
            <person name="Kuang S."/>
            <person name="Zhang Z."/>
            <person name="Chen Y."/>
            <person name="Lu X."/>
            <person name="Zhou R."/>
            <person name="Bi D."/>
            <person name="Jin H."/>
        </authorList>
    </citation>
    <scope>NUCLEOTIDE SEQUENCE [LARGE SCALE GENOMIC DNA]</scope>
    <source>
        <strain evidence="2 3">SF7</strain>
    </source>
</reference>
<proteinExistence type="predicted"/>
<gene>
    <name evidence="2" type="ORF">MCSF7_02512</name>
</gene>
<organism evidence="2 3">
    <name type="scientific">Mycoplasmopsis columbina SF7</name>
    <dbReference type="NCBI Taxonomy" id="1037410"/>
    <lineage>
        <taxon>Bacteria</taxon>
        <taxon>Bacillati</taxon>
        <taxon>Mycoplasmatota</taxon>
        <taxon>Mycoplasmoidales</taxon>
        <taxon>Metamycoplasmataceae</taxon>
        <taxon>Mycoplasmopsis</taxon>
    </lineage>
</organism>
<keyword evidence="1" id="KW-0812">Transmembrane</keyword>
<evidence type="ECO:0000313" key="3">
    <source>
        <dbReference type="Proteomes" id="UP000004978"/>
    </source>
</evidence>
<keyword evidence="3" id="KW-1185">Reference proteome</keyword>
<sequence length="58" mass="6837">MPFLLLLHDEAIKAIEGKEIIDVVVNIFLIFMNLTFYNFYFHFLLIIQAIILLIRLAV</sequence>
<dbReference type="AlphaFoldDB" id="F9UKT4"/>
<accession>F9UKT4</accession>
<dbReference type="EMBL" id="AFXA01000014">
    <property type="protein sequence ID" value="EGV00015.1"/>
    <property type="molecule type" value="Genomic_DNA"/>
</dbReference>